<dbReference type="SUPFAM" id="SSF52540">
    <property type="entry name" value="P-loop containing nucleoside triphosphate hydrolases"/>
    <property type="match status" value="1"/>
</dbReference>
<protein>
    <recommendedName>
        <fullName evidence="1">DNA-directed DNA polymerase</fullName>
        <ecNumber evidence="1">2.7.7.7</ecNumber>
    </recommendedName>
</protein>
<reference evidence="8 9" key="1">
    <citation type="submission" date="2018-05" db="EMBL/GenBank/DDBJ databases">
        <title>A metagenomic window into the 2 km-deep terrestrial subsurface aquifer revealed taxonomically and functionally diverse microbial community comprising novel uncultured bacterial lineages.</title>
        <authorList>
            <person name="Kadnikov V.V."/>
            <person name="Mardanov A.V."/>
            <person name="Beletsky A.V."/>
            <person name="Banks D."/>
            <person name="Pimenov N.V."/>
            <person name="Frank Y.A."/>
            <person name="Karnachuk O.V."/>
            <person name="Ravin N.V."/>
        </authorList>
    </citation>
    <scope>NUCLEOTIDE SEQUENCE [LARGE SCALE GENOMIC DNA]</scope>
    <source>
        <strain evidence="8">BY5</strain>
    </source>
</reference>
<dbReference type="SUPFAM" id="SSF48019">
    <property type="entry name" value="post-AAA+ oligomerization domain-like"/>
    <property type="match status" value="1"/>
</dbReference>
<proteinExistence type="inferred from homology"/>
<evidence type="ECO:0000256" key="2">
    <source>
        <dbReference type="ARBA" id="ARBA00022679"/>
    </source>
</evidence>
<evidence type="ECO:0000256" key="4">
    <source>
        <dbReference type="ARBA" id="ARBA00022705"/>
    </source>
</evidence>
<dbReference type="Gene3D" id="3.40.50.300">
    <property type="entry name" value="P-loop containing nucleotide triphosphate hydrolases"/>
    <property type="match status" value="1"/>
</dbReference>
<dbReference type="PANTHER" id="PTHR34388">
    <property type="entry name" value="DNA POLYMERASE III SUBUNIT DELTA"/>
    <property type="match status" value="1"/>
</dbReference>
<dbReference type="GO" id="GO:0003887">
    <property type="term" value="F:DNA-directed DNA polymerase activity"/>
    <property type="evidence" value="ECO:0007669"/>
    <property type="project" value="UniProtKB-KW"/>
</dbReference>
<evidence type="ECO:0000256" key="7">
    <source>
        <dbReference type="ARBA" id="ARBA00049244"/>
    </source>
</evidence>
<evidence type="ECO:0000256" key="6">
    <source>
        <dbReference type="ARBA" id="ARBA00034754"/>
    </source>
</evidence>
<dbReference type="InterPro" id="IPR027417">
    <property type="entry name" value="P-loop_NTPase"/>
</dbReference>
<comment type="similarity">
    <text evidence="6">Belongs to the DNA polymerase HolA subunit family.</text>
</comment>
<dbReference type="Gene3D" id="1.20.272.10">
    <property type="match status" value="1"/>
</dbReference>
<comment type="catalytic activity">
    <reaction evidence="7">
        <text>DNA(n) + a 2'-deoxyribonucleoside 5'-triphosphate = DNA(n+1) + diphosphate</text>
        <dbReference type="Rhea" id="RHEA:22508"/>
        <dbReference type="Rhea" id="RHEA-COMP:17339"/>
        <dbReference type="Rhea" id="RHEA-COMP:17340"/>
        <dbReference type="ChEBI" id="CHEBI:33019"/>
        <dbReference type="ChEBI" id="CHEBI:61560"/>
        <dbReference type="ChEBI" id="CHEBI:173112"/>
        <dbReference type="EC" id="2.7.7.7"/>
    </reaction>
</comment>
<organism evidence="8 9">
    <name type="scientific">Candidatus Ozemobacter sibiricus</name>
    <dbReference type="NCBI Taxonomy" id="2268124"/>
    <lineage>
        <taxon>Bacteria</taxon>
        <taxon>Candidatus Ozemobacteria</taxon>
        <taxon>Candidatus Ozemobacterales</taxon>
        <taxon>Candidatus Ozemobacteraceae</taxon>
        <taxon>Candidatus Ozemobacter</taxon>
    </lineage>
</organism>
<keyword evidence="2" id="KW-0808">Transferase</keyword>
<dbReference type="EMBL" id="QOQW01000005">
    <property type="protein sequence ID" value="RCK80610.1"/>
    <property type="molecule type" value="Genomic_DNA"/>
</dbReference>
<dbReference type="AlphaFoldDB" id="A0A367ZRE3"/>
<dbReference type="GO" id="GO:0009360">
    <property type="term" value="C:DNA polymerase III complex"/>
    <property type="evidence" value="ECO:0007669"/>
    <property type="project" value="TreeGrafter"/>
</dbReference>
<evidence type="ECO:0000256" key="5">
    <source>
        <dbReference type="ARBA" id="ARBA00022932"/>
    </source>
</evidence>
<dbReference type="InterPro" id="IPR005790">
    <property type="entry name" value="DNA_polIII_delta"/>
</dbReference>
<sequence length="389" mass="43509">MDVASLEAAIKARALDLPFYLFAGTEEFLKERACERLVQAYVAPEDVADNVHRLDLGVSDEADLFAGLGSFTFNESPRIFLLTNLDALPTARRAAFLDRLAGLPSLERTFLIFLAGEAGLAAEVMRRLGARCERVDFWAPFENQMIPWIQKEAREAGAIITAEAAEELLDKTGHDLRLIVQELGKLALQVGKGGTITPALVETAVGYLRQDSVFDLVDAVGRRDAPRALRIAENLMHQGQAALRLWFPVVSALREFRLLHDLAADRPDLVTPVTDRLRSILRLHGRSDYKANQERKTLIDQIQQLVADWPPLLAEAILPNPRKARHLAQALNYTRRELIELWPRLLEMDAAFKTTPVSEVLFLQECLLEIIAPPALRQRPPALEAIPLE</sequence>
<dbReference type="PANTHER" id="PTHR34388:SF1">
    <property type="entry name" value="DNA POLYMERASE III SUBUNIT DELTA"/>
    <property type="match status" value="1"/>
</dbReference>
<keyword evidence="4" id="KW-0235">DNA replication</keyword>
<name>A0A367ZRE3_9BACT</name>
<dbReference type="Gene3D" id="1.10.8.60">
    <property type="match status" value="1"/>
</dbReference>
<dbReference type="EC" id="2.7.7.7" evidence="1"/>
<dbReference type="NCBIfam" id="TIGR01128">
    <property type="entry name" value="holA"/>
    <property type="match status" value="1"/>
</dbReference>
<keyword evidence="5" id="KW-0239">DNA-directed DNA polymerase</keyword>
<evidence type="ECO:0000313" key="9">
    <source>
        <dbReference type="Proteomes" id="UP000252355"/>
    </source>
</evidence>
<dbReference type="Proteomes" id="UP000252355">
    <property type="component" value="Unassembled WGS sequence"/>
</dbReference>
<dbReference type="GO" id="GO:0003677">
    <property type="term" value="F:DNA binding"/>
    <property type="evidence" value="ECO:0007669"/>
    <property type="project" value="InterPro"/>
</dbReference>
<gene>
    <name evidence="8" type="ORF">OZSIB_2923</name>
</gene>
<comment type="caution">
    <text evidence="8">The sequence shown here is derived from an EMBL/GenBank/DDBJ whole genome shotgun (WGS) entry which is preliminary data.</text>
</comment>
<keyword evidence="3" id="KW-0548">Nucleotidyltransferase</keyword>
<evidence type="ECO:0000256" key="3">
    <source>
        <dbReference type="ARBA" id="ARBA00022695"/>
    </source>
</evidence>
<accession>A0A367ZRE3</accession>
<evidence type="ECO:0000313" key="8">
    <source>
        <dbReference type="EMBL" id="RCK80610.1"/>
    </source>
</evidence>
<dbReference type="GO" id="GO:0006261">
    <property type="term" value="P:DNA-templated DNA replication"/>
    <property type="evidence" value="ECO:0007669"/>
    <property type="project" value="TreeGrafter"/>
</dbReference>
<evidence type="ECO:0000256" key="1">
    <source>
        <dbReference type="ARBA" id="ARBA00012417"/>
    </source>
</evidence>
<dbReference type="InterPro" id="IPR008921">
    <property type="entry name" value="DNA_pol3_clamp-load_cplx_C"/>
</dbReference>